<feature type="compositionally biased region" description="Acidic residues" evidence="4">
    <location>
        <begin position="152"/>
        <end position="162"/>
    </location>
</feature>
<keyword evidence="2 3" id="KW-0175">Coiled coil</keyword>
<sequence>MIVTMTSVTWERVSDVPQRQSSKVPFQVRTSGSDSDPLHQRPIVDRSSPKLGDRRSPRGSPADSLQQKKLGTRVADLESQLGQAQEELKKLKDQLASTEAAKREAQEELEKNKKEPVIPESEDGQDPTAPPPPPPPQVQENSHGNDSSVTDTYDENSGETDVFEVPMPTVLDKTMTQESNTNEQEDNETKSVEKSSEQLLPEEEKPSVEDMVLLKDEINLLKGKLEERDKEVGELQAENLSLNTKVNEMEAEVTSARVKEEESELKLSQSGVELETSKVNVARLKQELETMGTAKETLESEMKTLRVQTDQWRKAADAAAAVLSGGMDMNGKYAGRCGSMDKHIVSGGVFELAGAYSGYEGSPLMHDDLDDRYGNTKRKGSGIRMFGDLWKKKGQK</sequence>
<dbReference type="PANTHER" id="PTHR34224:SF2">
    <property type="entry name" value="INTERACTOR OF CONSTITUTIVE ACTIVE ROPS 4"/>
    <property type="match status" value="1"/>
</dbReference>
<evidence type="ECO:0000256" key="2">
    <source>
        <dbReference type="ARBA" id="ARBA00023054"/>
    </source>
</evidence>
<evidence type="ECO:0000313" key="5">
    <source>
        <dbReference type="EMBL" id="KAF9616015.1"/>
    </source>
</evidence>
<comment type="caution">
    <text evidence="5">The sequence shown here is derived from an EMBL/GenBank/DDBJ whole genome shotgun (WGS) entry which is preliminary data.</text>
</comment>
<feature type="compositionally biased region" description="Polar residues" evidence="4">
    <location>
        <begin position="138"/>
        <end position="151"/>
    </location>
</feature>
<protein>
    <recommendedName>
        <fullName evidence="7">Interactor of constitutive active ROPs 4</fullName>
    </recommendedName>
</protein>
<accession>A0A835M1Y8</accession>
<keyword evidence="6" id="KW-1185">Reference proteome</keyword>
<evidence type="ECO:0000313" key="6">
    <source>
        <dbReference type="Proteomes" id="UP000631114"/>
    </source>
</evidence>
<evidence type="ECO:0008006" key="7">
    <source>
        <dbReference type="Google" id="ProtNLM"/>
    </source>
</evidence>
<proteinExistence type="inferred from homology"/>
<evidence type="ECO:0000256" key="4">
    <source>
        <dbReference type="SAM" id="MobiDB-lite"/>
    </source>
</evidence>
<dbReference type="InterPro" id="IPR029688">
    <property type="entry name" value="ICR"/>
</dbReference>
<dbReference type="PANTHER" id="PTHR34224">
    <property type="entry name" value="INTERACTOR OF CONSTITUTIVE ACTIVE ROPS 2, CHLOROPLASTIC-RELATED"/>
    <property type="match status" value="1"/>
</dbReference>
<name>A0A835M1Y8_9MAGN</name>
<feature type="compositionally biased region" description="Basic and acidic residues" evidence="4">
    <location>
        <begin position="187"/>
        <end position="208"/>
    </location>
</feature>
<dbReference type="Proteomes" id="UP000631114">
    <property type="component" value="Unassembled WGS sequence"/>
</dbReference>
<reference evidence="5 6" key="1">
    <citation type="submission" date="2020-10" db="EMBL/GenBank/DDBJ databases">
        <title>The Coptis chinensis genome and diversification of protoberbering-type alkaloids.</title>
        <authorList>
            <person name="Wang B."/>
            <person name="Shu S."/>
            <person name="Song C."/>
            <person name="Liu Y."/>
        </authorList>
    </citation>
    <scope>NUCLEOTIDE SEQUENCE [LARGE SCALE GENOMIC DNA]</scope>
    <source>
        <strain evidence="5">HL-2020</strain>
        <tissue evidence="5">Leaf</tissue>
    </source>
</reference>
<dbReference type="OrthoDB" id="782896at2759"/>
<gene>
    <name evidence="5" type="ORF">IFM89_027954</name>
</gene>
<comment type="similarity">
    <text evidence="1">Belongs to the ICR family.</text>
</comment>
<feature type="coiled-coil region" evidence="3">
    <location>
        <begin position="218"/>
        <end position="315"/>
    </location>
</feature>
<dbReference type="EMBL" id="JADFTS010000003">
    <property type="protein sequence ID" value="KAF9616015.1"/>
    <property type="molecule type" value="Genomic_DNA"/>
</dbReference>
<evidence type="ECO:0000256" key="3">
    <source>
        <dbReference type="SAM" id="Coils"/>
    </source>
</evidence>
<feature type="compositionally biased region" description="Basic and acidic residues" evidence="4">
    <location>
        <begin position="36"/>
        <end position="56"/>
    </location>
</feature>
<feature type="compositionally biased region" description="Polar residues" evidence="4">
    <location>
        <begin position="17"/>
        <end position="34"/>
    </location>
</feature>
<feature type="region of interest" description="Disordered" evidence="4">
    <location>
        <begin position="1"/>
        <end position="208"/>
    </location>
</feature>
<feature type="compositionally biased region" description="Pro residues" evidence="4">
    <location>
        <begin position="128"/>
        <end position="137"/>
    </location>
</feature>
<organism evidence="5 6">
    <name type="scientific">Coptis chinensis</name>
    <dbReference type="NCBI Taxonomy" id="261450"/>
    <lineage>
        <taxon>Eukaryota</taxon>
        <taxon>Viridiplantae</taxon>
        <taxon>Streptophyta</taxon>
        <taxon>Embryophyta</taxon>
        <taxon>Tracheophyta</taxon>
        <taxon>Spermatophyta</taxon>
        <taxon>Magnoliopsida</taxon>
        <taxon>Ranunculales</taxon>
        <taxon>Ranunculaceae</taxon>
        <taxon>Coptidoideae</taxon>
        <taxon>Coptis</taxon>
    </lineage>
</organism>
<dbReference type="AlphaFoldDB" id="A0A835M1Y8"/>
<feature type="compositionally biased region" description="Basic and acidic residues" evidence="4">
    <location>
        <begin position="100"/>
        <end position="117"/>
    </location>
</feature>
<evidence type="ECO:0000256" key="1">
    <source>
        <dbReference type="ARBA" id="ARBA00009778"/>
    </source>
</evidence>